<sequence>MAFMEDESSGSGRVGRTRMESYFFSCELSSQVPFYTFRGDEDENVEHYWISGRSVWELEQKKRAT</sequence>
<reference evidence="1" key="1">
    <citation type="submission" date="2014-11" db="EMBL/GenBank/DDBJ databases">
        <authorList>
            <person name="Amaro Gonzalez C."/>
        </authorList>
    </citation>
    <scope>NUCLEOTIDE SEQUENCE</scope>
</reference>
<dbReference type="AlphaFoldDB" id="A0A0E9VIQ7"/>
<organism evidence="1">
    <name type="scientific">Anguilla anguilla</name>
    <name type="common">European freshwater eel</name>
    <name type="synonym">Muraena anguilla</name>
    <dbReference type="NCBI Taxonomy" id="7936"/>
    <lineage>
        <taxon>Eukaryota</taxon>
        <taxon>Metazoa</taxon>
        <taxon>Chordata</taxon>
        <taxon>Craniata</taxon>
        <taxon>Vertebrata</taxon>
        <taxon>Euteleostomi</taxon>
        <taxon>Actinopterygii</taxon>
        <taxon>Neopterygii</taxon>
        <taxon>Teleostei</taxon>
        <taxon>Anguilliformes</taxon>
        <taxon>Anguillidae</taxon>
        <taxon>Anguilla</taxon>
    </lineage>
</organism>
<dbReference type="EMBL" id="GBXM01030701">
    <property type="protein sequence ID" value="JAH77876.1"/>
    <property type="molecule type" value="Transcribed_RNA"/>
</dbReference>
<name>A0A0E9VIQ7_ANGAN</name>
<evidence type="ECO:0000313" key="1">
    <source>
        <dbReference type="EMBL" id="JAH77876.1"/>
    </source>
</evidence>
<accession>A0A0E9VIQ7</accession>
<proteinExistence type="predicted"/>
<reference evidence="1" key="2">
    <citation type="journal article" date="2015" name="Fish Shellfish Immunol.">
        <title>Early steps in the European eel (Anguilla anguilla)-Vibrio vulnificus interaction in the gills: Role of the RtxA13 toxin.</title>
        <authorList>
            <person name="Callol A."/>
            <person name="Pajuelo D."/>
            <person name="Ebbesson L."/>
            <person name="Teles M."/>
            <person name="MacKenzie S."/>
            <person name="Amaro C."/>
        </authorList>
    </citation>
    <scope>NUCLEOTIDE SEQUENCE</scope>
</reference>
<protein>
    <submittedName>
        <fullName evidence="1">Uncharacterized protein</fullName>
    </submittedName>
</protein>